<dbReference type="Proteomes" id="UP000229630">
    <property type="component" value="Chromosome 2"/>
</dbReference>
<dbReference type="AlphaFoldDB" id="A0A2D3LA06"/>
<name>A0A2D3LA06_PREIN</name>
<accession>A0A2D3LA06</accession>
<gene>
    <name evidence="1" type="ORF">CTM62_11480</name>
</gene>
<evidence type="ECO:0000313" key="1">
    <source>
        <dbReference type="EMBL" id="ATV27373.1"/>
    </source>
</evidence>
<proteinExistence type="predicted"/>
<organism evidence="1 2">
    <name type="scientific">Prevotella intermedia</name>
    <dbReference type="NCBI Taxonomy" id="28131"/>
    <lineage>
        <taxon>Bacteria</taxon>
        <taxon>Pseudomonadati</taxon>
        <taxon>Bacteroidota</taxon>
        <taxon>Bacteroidia</taxon>
        <taxon>Bacteroidales</taxon>
        <taxon>Prevotellaceae</taxon>
        <taxon>Prevotella</taxon>
    </lineage>
</organism>
<dbReference type="EMBL" id="CP024724">
    <property type="protein sequence ID" value="ATV27373.1"/>
    <property type="molecule type" value="Genomic_DNA"/>
</dbReference>
<protein>
    <submittedName>
        <fullName evidence="1">Uncharacterized protein</fullName>
    </submittedName>
</protein>
<evidence type="ECO:0000313" key="2">
    <source>
        <dbReference type="Proteomes" id="UP000229630"/>
    </source>
</evidence>
<sequence length="122" mass="14343">MGLWCNFFIINALQNLLFCVPKAAVLHGKSVGFASQNSRFRNAKSKLPFFKEIIFTKLRLLLGLVLELLEDSSFSRIYRLSHFAWALERCAQHTYTHAVELENYCFWGSFFFFFFRLNNSLK</sequence>
<reference evidence="1 2" key="1">
    <citation type="submission" date="2017-11" db="EMBL/GenBank/DDBJ databases">
        <title>Genome sequencing of Prevotella intermedia KCOM 2837.</title>
        <authorList>
            <person name="Kook J.-K."/>
            <person name="Park S.-N."/>
            <person name="Lim Y.K."/>
        </authorList>
    </citation>
    <scope>NUCLEOTIDE SEQUENCE [LARGE SCALE GENOMIC DNA]</scope>
    <source>
        <strain evidence="1 2">KCOM 2837</strain>
    </source>
</reference>